<dbReference type="SUPFAM" id="SSF50974">
    <property type="entry name" value="Nitrous oxide reductase, N-terminal domain"/>
    <property type="match status" value="1"/>
</dbReference>
<keyword evidence="1 3" id="KW-0732">Signal</keyword>
<organism evidence="6 7">
    <name type="scientific">Owenweeksia hongkongensis (strain DSM 17368 / CIP 108786 / JCM 12287 / NRRL B-23963 / UST20020801)</name>
    <dbReference type="NCBI Taxonomy" id="926562"/>
    <lineage>
        <taxon>Bacteria</taxon>
        <taxon>Pseudomonadati</taxon>
        <taxon>Bacteroidota</taxon>
        <taxon>Flavobacteriia</taxon>
        <taxon>Flavobacteriales</taxon>
        <taxon>Owenweeksiaceae</taxon>
        <taxon>Owenweeksia</taxon>
    </lineage>
</organism>
<reference evidence="6 7" key="1">
    <citation type="journal article" date="2012" name="Stand. Genomic Sci.">
        <title>Genome sequence of the orange-pigmented seawater bacterium Owenweeksia hongkongensis type strain (UST20020801(T)).</title>
        <authorList>
            <person name="Riedel T."/>
            <person name="Held B."/>
            <person name="Nolan M."/>
            <person name="Lucas S."/>
            <person name="Lapidus A."/>
            <person name="Tice H."/>
            <person name="Del Rio T.G."/>
            <person name="Cheng J.F."/>
            <person name="Han C."/>
            <person name="Tapia R."/>
            <person name="Goodwin L.A."/>
            <person name="Pitluck S."/>
            <person name="Liolios K."/>
            <person name="Mavromatis K."/>
            <person name="Pagani I."/>
            <person name="Ivanova N."/>
            <person name="Mikhailova N."/>
            <person name="Pati A."/>
            <person name="Chen A."/>
            <person name="Palaniappan K."/>
            <person name="Rohde M."/>
            <person name="Tindall B.J."/>
            <person name="Detter J.C."/>
            <person name="Goker M."/>
            <person name="Woyke T."/>
            <person name="Bristow J."/>
            <person name="Eisen J.A."/>
            <person name="Markowitz V."/>
            <person name="Hugenholtz P."/>
            <person name="Klenk H.P."/>
            <person name="Kyrpides N.C."/>
        </authorList>
    </citation>
    <scope>NUCLEOTIDE SEQUENCE</scope>
    <source>
        <strain evidence="7">DSM 17368 / JCM 12287 / NRRL B-23963</strain>
    </source>
</reference>
<evidence type="ECO:0000256" key="1">
    <source>
        <dbReference type="ARBA" id="ARBA00022729"/>
    </source>
</evidence>
<dbReference type="InterPro" id="IPR011045">
    <property type="entry name" value="N2O_reductase_N"/>
</dbReference>
<dbReference type="InterPro" id="IPR055188">
    <property type="entry name" value="Choice_anch_I"/>
</dbReference>
<evidence type="ECO:0000259" key="5">
    <source>
        <dbReference type="Pfam" id="PF22494"/>
    </source>
</evidence>
<dbReference type="InterPro" id="IPR015943">
    <property type="entry name" value="WD40/YVTN_repeat-like_dom_sf"/>
</dbReference>
<dbReference type="Pfam" id="PF22494">
    <property type="entry name" value="choice_anch_I"/>
    <property type="match status" value="1"/>
</dbReference>
<dbReference type="NCBIfam" id="TIGR04183">
    <property type="entry name" value="Por_Secre_tail"/>
    <property type="match status" value="1"/>
</dbReference>
<evidence type="ECO:0000313" key="7">
    <source>
        <dbReference type="Proteomes" id="UP000005631"/>
    </source>
</evidence>
<dbReference type="PANTHER" id="PTHR46928">
    <property type="entry name" value="MESENCHYME-SPECIFIC CELL SURFACE GLYCOPROTEIN"/>
    <property type="match status" value="1"/>
</dbReference>
<evidence type="ECO:0000259" key="4">
    <source>
        <dbReference type="Pfam" id="PF18962"/>
    </source>
</evidence>
<dbReference type="SUPFAM" id="SSF101898">
    <property type="entry name" value="NHL repeat"/>
    <property type="match status" value="1"/>
</dbReference>
<dbReference type="AlphaFoldDB" id="G8QZB3"/>
<dbReference type="HOGENOM" id="CLU_020353_0_0_10"/>
<name>G8QZB3_OWEHD</name>
<dbReference type="OrthoDB" id="9803927at2"/>
<dbReference type="KEGG" id="oho:Oweho_1551"/>
<dbReference type="EMBL" id="CP003156">
    <property type="protein sequence ID" value="AEV32541.1"/>
    <property type="molecule type" value="Genomic_DNA"/>
</dbReference>
<protein>
    <submittedName>
        <fullName evidence="6">Uncharacterized protein</fullName>
    </submittedName>
</protein>
<dbReference type="eggNOG" id="COG3391">
    <property type="taxonomic scope" value="Bacteria"/>
</dbReference>
<dbReference type="InterPro" id="IPR026444">
    <property type="entry name" value="Secre_tail"/>
</dbReference>
<accession>G8QZB3</accession>
<feature type="compositionally biased region" description="Basic and acidic residues" evidence="2">
    <location>
        <begin position="406"/>
        <end position="419"/>
    </location>
</feature>
<feature type="domain" description="Secretion system C-terminal sorting" evidence="4">
    <location>
        <begin position="530"/>
        <end position="587"/>
    </location>
</feature>
<proteinExistence type="predicted"/>
<feature type="domain" description="Choice-of-anchor I" evidence="5">
    <location>
        <begin position="36"/>
        <end position="513"/>
    </location>
</feature>
<dbReference type="InterPro" id="IPR052956">
    <property type="entry name" value="Mesenchyme-surface_protein"/>
</dbReference>
<evidence type="ECO:0000313" key="6">
    <source>
        <dbReference type="EMBL" id="AEV32541.1"/>
    </source>
</evidence>
<feature type="region of interest" description="Disordered" evidence="2">
    <location>
        <begin position="395"/>
        <end position="424"/>
    </location>
</feature>
<dbReference type="STRING" id="926562.Oweho_1551"/>
<dbReference type="Proteomes" id="UP000005631">
    <property type="component" value="Chromosome"/>
</dbReference>
<evidence type="ECO:0000256" key="3">
    <source>
        <dbReference type="SAM" id="SignalP"/>
    </source>
</evidence>
<gene>
    <name evidence="6" type="ordered locus">Oweho_1551</name>
</gene>
<dbReference type="RefSeq" id="WP_014201897.1">
    <property type="nucleotide sequence ID" value="NC_016599.1"/>
</dbReference>
<keyword evidence="7" id="KW-1185">Reference proteome</keyword>
<dbReference type="NCBIfam" id="NF038117">
    <property type="entry name" value="choice_anch_I"/>
    <property type="match status" value="1"/>
</dbReference>
<dbReference type="Pfam" id="PF18962">
    <property type="entry name" value="Por_Secre_tail"/>
    <property type="match status" value="1"/>
</dbReference>
<evidence type="ECO:0000256" key="2">
    <source>
        <dbReference type="SAM" id="MobiDB-lite"/>
    </source>
</evidence>
<dbReference type="PANTHER" id="PTHR46928:SF1">
    <property type="entry name" value="MESENCHYME-SPECIFIC CELL SURFACE GLYCOPROTEIN"/>
    <property type="match status" value="1"/>
</dbReference>
<feature type="chain" id="PRO_5003515260" evidence="3">
    <location>
        <begin position="20"/>
        <end position="591"/>
    </location>
</feature>
<dbReference type="PATRIC" id="fig|926562.3.peg.1553"/>
<sequence length="591" mass="64747">MKYLSLVALLFSLSFNSFSQTIPFAKLNTRGTGIFDAGGTEIVAFDKNNNYVYTTNRSLNRVEVYDYSDVSKPKFLHYLDVSPYVSTITGVDVYLQQVAVVGYNNPQSPGKLMFFDEKGTPTGQFPAGAMPSMVTFSIYGTWVLVANEGEPSDDYTTDPEGSVSMLNISNGVANTSPSSVKFVNFQGLDTTAYDYLIHIYGNNGLQLPSQDLEPEHIAINPASTKAYVTLQENNAVAVIDLATATLDTVLALGYKDFSVTGLDASDTESDIDIKPYNRLFGMYQPDGIASYSANGNIYFATANEGKARDYSAYSELAKVTDFIFDANAFPNYVNIYQDSVLGRLDITNTLGNNDNDLFQDSLFCFGGRSFSIWDENGQLVWDSGDQFEQITAQMFPNEFNSDDDDNNSRKSTSNEKGPEPESIVIGEVDGTPYAFITLKKMGGIMIYDISDPTSPKFEMYELNRDFSKAANSAGAGDLGPSSLEFIPANVSPTGFAMLLVANEVSGTITAYEMGIGIGIEEYYMVEDEAIFPNPSTGIFNTTYEGDYKVYNMDGKLVKSITNHTVIDLKDQPAGIYIIKNTEGQAIKAVKK</sequence>
<dbReference type="Gene3D" id="2.130.10.10">
    <property type="entry name" value="YVTN repeat-like/Quinoprotein amine dehydrogenase"/>
    <property type="match status" value="1"/>
</dbReference>
<feature type="signal peptide" evidence="3">
    <location>
        <begin position="1"/>
        <end position="19"/>
    </location>
</feature>